<keyword evidence="4 8" id="KW-0378">Hydrolase</keyword>
<evidence type="ECO:0000256" key="4">
    <source>
        <dbReference type="ARBA" id="ARBA00022801"/>
    </source>
</evidence>
<dbReference type="EMBL" id="JACHKF010000001">
    <property type="protein sequence ID" value="MBB6571061.1"/>
    <property type="molecule type" value="Genomic_DNA"/>
</dbReference>
<reference evidence="7 10" key="2">
    <citation type="submission" date="2020-08" db="EMBL/GenBank/DDBJ databases">
        <title>Sequencing the genomes of 1000 actinobacteria strains.</title>
        <authorList>
            <person name="Klenk H.-P."/>
        </authorList>
    </citation>
    <scope>NUCLEOTIDE SEQUENCE [LARGE SCALE GENOMIC DNA]</scope>
    <source>
        <strain evidence="7 10">DSM 15626</strain>
    </source>
</reference>
<evidence type="ECO:0000256" key="1">
    <source>
        <dbReference type="ARBA" id="ARBA00001947"/>
    </source>
</evidence>
<dbReference type="InterPro" id="IPR051013">
    <property type="entry name" value="MBL_superfamily_lactonases"/>
</dbReference>
<keyword evidence="5" id="KW-0862">Zinc</keyword>
<reference evidence="8 9" key="1">
    <citation type="submission" date="2020-05" db="EMBL/GenBank/DDBJ databases">
        <title>Genome sequence of Kribbella sandramycini ATCC 39419.</title>
        <authorList>
            <person name="Maclea K.S."/>
            <person name="Fair J.L."/>
        </authorList>
    </citation>
    <scope>NUCLEOTIDE SEQUENCE [LARGE SCALE GENOMIC DNA]</scope>
    <source>
        <strain evidence="8 9">ATCC 39419</strain>
    </source>
</reference>
<dbReference type="PANTHER" id="PTHR42978:SF7">
    <property type="entry name" value="METALLO-HYDROLASE RV2300C-RELATED"/>
    <property type="match status" value="1"/>
</dbReference>
<organism evidence="8 9">
    <name type="scientific">Kribbella sandramycini</name>
    <dbReference type="NCBI Taxonomy" id="60450"/>
    <lineage>
        <taxon>Bacteria</taxon>
        <taxon>Bacillati</taxon>
        <taxon>Actinomycetota</taxon>
        <taxon>Actinomycetes</taxon>
        <taxon>Propionibacteriales</taxon>
        <taxon>Kribbellaceae</taxon>
        <taxon>Kribbella</taxon>
    </lineage>
</organism>
<accession>A0A7Y4L361</accession>
<dbReference type="InterPro" id="IPR036866">
    <property type="entry name" value="RibonucZ/Hydroxyglut_hydro"/>
</dbReference>
<dbReference type="Pfam" id="PF00753">
    <property type="entry name" value="Lactamase_B"/>
    <property type="match status" value="1"/>
</dbReference>
<dbReference type="GO" id="GO:0046872">
    <property type="term" value="F:metal ion binding"/>
    <property type="evidence" value="ECO:0007669"/>
    <property type="project" value="UniProtKB-KW"/>
</dbReference>
<keyword evidence="9" id="KW-1185">Reference proteome</keyword>
<protein>
    <submittedName>
        <fullName evidence="7">Glyoxylase-like metal-dependent hydrolase (Beta-lactamase superfamily II)</fullName>
    </submittedName>
    <submittedName>
        <fullName evidence="8">MBL fold metallo-hydrolase</fullName>
    </submittedName>
</protein>
<sequence>MRVHHLNCGSLRLLGTPLVCHVLLIETDADGLVLVDTGFGLADIANPARLGPARWLIRPALVEAETARRQVGALGFAASDVRHVVLTHFDLDHAGGLADFPEAAVHLTAAEARGAVHAPSLQERQRYRSAQWAHGPRLVEHPADGEPWNGFTAREILPGVALVPLPGHTRGHAAVAVDNGRLLHAGDAFFHRGTLDGSASPWQVRLNERGVAFDAALVRDNHARLAELHQLGTSSVFCAHDPVQFARLSGSADPA</sequence>
<evidence type="ECO:0000313" key="9">
    <source>
        <dbReference type="Proteomes" id="UP000534306"/>
    </source>
</evidence>
<evidence type="ECO:0000256" key="3">
    <source>
        <dbReference type="ARBA" id="ARBA00022723"/>
    </source>
</evidence>
<dbReference type="RefSeq" id="WP_171676635.1">
    <property type="nucleotide sequence ID" value="NZ_BAAAGT010000014.1"/>
</dbReference>
<proteinExistence type="inferred from homology"/>
<dbReference type="Gene3D" id="3.60.15.10">
    <property type="entry name" value="Ribonuclease Z/Hydroxyacylglutathione hydrolase-like"/>
    <property type="match status" value="1"/>
</dbReference>
<dbReference type="SUPFAM" id="SSF56281">
    <property type="entry name" value="Metallo-hydrolase/oxidoreductase"/>
    <property type="match status" value="1"/>
</dbReference>
<name>A0A7Y4L361_9ACTN</name>
<comment type="similarity">
    <text evidence="2">Belongs to the metallo-beta-lactamase superfamily.</text>
</comment>
<keyword evidence="3" id="KW-0479">Metal-binding</keyword>
<comment type="caution">
    <text evidence="8">The sequence shown here is derived from an EMBL/GenBank/DDBJ whole genome shotgun (WGS) entry which is preliminary data.</text>
</comment>
<dbReference type="Proteomes" id="UP000534306">
    <property type="component" value="Unassembled WGS sequence"/>
</dbReference>
<gene>
    <name evidence="7" type="ORF">HNR71_006698</name>
    <name evidence="8" type="ORF">HPO96_25115</name>
</gene>
<dbReference type="PANTHER" id="PTHR42978">
    <property type="entry name" value="QUORUM-QUENCHING LACTONASE YTNP-RELATED-RELATED"/>
    <property type="match status" value="1"/>
</dbReference>
<dbReference type="Proteomes" id="UP000553957">
    <property type="component" value="Unassembled WGS sequence"/>
</dbReference>
<evidence type="ECO:0000259" key="6">
    <source>
        <dbReference type="SMART" id="SM00849"/>
    </source>
</evidence>
<dbReference type="InterPro" id="IPR001279">
    <property type="entry name" value="Metallo-B-lactamas"/>
</dbReference>
<dbReference type="CDD" id="cd07742">
    <property type="entry name" value="metallo-hydrolase-like_MBL-fold"/>
    <property type="match status" value="1"/>
</dbReference>
<comment type="cofactor">
    <cofactor evidence="1">
        <name>Zn(2+)</name>
        <dbReference type="ChEBI" id="CHEBI:29105"/>
    </cofactor>
</comment>
<dbReference type="EMBL" id="JABJRC010000006">
    <property type="protein sequence ID" value="NOL43530.1"/>
    <property type="molecule type" value="Genomic_DNA"/>
</dbReference>
<dbReference type="AlphaFoldDB" id="A0A7Y4L361"/>
<evidence type="ECO:0000313" key="10">
    <source>
        <dbReference type="Proteomes" id="UP000553957"/>
    </source>
</evidence>
<dbReference type="SMART" id="SM00849">
    <property type="entry name" value="Lactamase_B"/>
    <property type="match status" value="1"/>
</dbReference>
<dbReference type="GO" id="GO:0016787">
    <property type="term" value="F:hydrolase activity"/>
    <property type="evidence" value="ECO:0007669"/>
    <property type="project" value="UniProtKB-KW"/>
</dbReference>
<evidence type="ECO:0000256" key="2">
    <source>
        <dbReference type="ARBA" id="ARBA00007749"/>
    </source>
</evidence>
<feature type="domain" description="Metallo-beta-lactamase" evidence="6">
    <location>
        <begin position="19"/>
        <end position="240"/>
    </location>
</feature>
<evidence type="ECO:0000313" key="7">
    <source>
        <dbReference type="EMBL" id="MBB6571061.1"/>
    </source>
</evidence>
<evidence type="ECO:0000256" key="5">
    <source>
        <dbReference type="ARBA" id="ARBA00022833"/>
    </source>
</evidence>
<evidence type="ECO:0000313" key="8">
    <source>
        <dbReference type="EMBL" id="NOL43530.1"/>
    </source>
</evidence>